<dbReference type="RefSeq" id="WP_344691928.1">
    <property type="nucleotide sequence ID" value="NZ_BAABBF010000001.1"/>
</dbReference>
<evidence type="ECO:0000313" key="3">
    <source>
        <dbReference type="Proteomes" id="UP001500523"/>
    </source>
</evidence>
<feature type="compositionally biased region" description="Polar residues" evidence="1">
    <location>
        <begin position="293"/>
        <end position="306"/>
    </location>
</feature>
<evidence type="ECO:0000313" key="2">
    <source>
        <dbReference type="EMBL" id="GAA3698876.1"/>
    </source>
</evidence>
<evidence type="ECO:0000256" key="1">
    <source>
        <dbReference type="SAM" id="MobiDB-lite"/>
    </source>
</evidence>
<gene>
    <name evidence="2" type="ORF">GCM10022268_06510</name>
</gene>
<comment type="caution">
    <text evidence="2">The sequence shown here is derived from an EMBL/GenBank/DDBJ whole genome shotgun (WGS) entry which is preliminary data.</text>
</comment>
<keyword evidence="3" id="KW-1185">Reference proteome</keyword>
<proteinExistence type="predicted"/>
<dbReference type="EMBL" id="BAABBF010000001">
    <property type="protein sequence ID" value="GAA3698876.1"/>
    <property type="molecule type" value="Genomic_DNA"/>
</dbReference>
<organism evidence="2 3">
    <name type="scientific">Sphingomonas cynarae</name>
    <dbReference type="NCBI Taxonomy" id="930197"/>
    <lineage>
        <taxon>Bacteria</taxon>
        <taxon>Pseudomonadati</taxon>
        <taxon>Pseudomonadota</taxon>
        <taxon>Alphaproteobacteria</taxon>
        <taxon>Sphingomonadales</taxon>
        <taxon>Sphingomonadaceae</taxon>
        <taxon>Sphingomonas</taxon>
    </lineage>
</organism>
<feature type="region of interest" description="Disordered" evidence="1">
    <location>
        <begin position="274"/>
        <end position="306"/>
    </location>
</feature>
<name>A0ABP7D431_9SPHN</name>
<dbReference type="Proteomes" id="UP001500523">
    <property type="component" value="Unassembled WGS sequence"/>
</dbReference>
<reference evidence="3" key="1">
    <citation type="journal article" date="2019" name="Int. J. Syst. Evol. Microbiol.">
        <title>The Global Catalogue of Microorganisms (GCM) 10K type strain sequencing project: providing services to taxonomists for standard genome sequencing and annotation.</title>
        <authorList>
            <consortium name="The Broad Institute Genomics Platform"/>
            <consortium name="The Broad Institute Genome Sequencing Center for Infectious Disease"/>
            <person name="Wu L."/>
            <person name="Ma J."/>
        </authorList>
    </citation>
    <scope>NUCLEOTIDE SEQUENCE [LARGE SCALE GENOMIC DNA]</scope>
    <source>
        <strain evidence="3">JCM 17498</strain>
    </source>
</reference>
<protein>
    <recommendedName>
        <fullName evidence="4">DUF1217 domain-containing protein</fullName>
    </recommendedName>
</protein>
<evidence type="ECO:0008006" key="4">
    <source>
        <dbReference type="Google" id="ProtNLM"/>
    </source>
</evidence>
<sequence>MPPTPRNALKALYGSLSTDMEATAAAQGPDALKAFRRANAYYRGRQNRIEGVLSAVLGDDLTKSPDAAYRAMETLASKRGGDAIKYARLMRSLPDDDANMIRATALDRLGLASAGKQDLTQQVYSPAEFMTQWSKLSERAKSSLFTGEHRQAVNDLVRIADGMKGSTKYANTSKTSLGGNAAVTLGTFYSNPLAGIMSVAGQFGAGKLLSSRRVAQWLARAPKKPNLPAKRQHVAALSAIARAEPAIANDVLALQSRLLDAFGQGAAGSVPARIAAEEAPNEPGNRAGIVDGQYSQGAAANQNLQP</sequence>
<accession>A0ABP7D431</accession>